<dbReference type="FunFam" id="3.40.50.720:FF:000187">
    <property type="entry name" value="NEDD8-activating enzyme E1 regulatory subunit"/>
    <property type="match status" value="1"/>
</dbReference>
<evidence type="ECO:0000256" key="3">
    <source>
        <dbReference type="ARBA" id="ARBA00015407"/>
    </source>
</evidence>
<dbReference type="InterPro" id="IPR035985">
    <property type="entry name" value="Ubiquitin-activating_enz"/>
</dbReference>
<reference evidence="7" key="2">
    <citation type="submission" date="2025-09" db="UniProtKB">
        <authorList>
            <consortium name="Ensembl"/>
        </authorList>
    </citation>
    <scope>IDENTIFICATION</scope>
</reference>
<feature type="domain" description="THIF-type NAD/FAD binding fold" evidence="6">
    <location>
        <begin position="14"/>
        <end position="513"/>
    </location>
</feature>
<keyword evidence="8" id="KW-1185">Reference proteome</keyword>
<evidence type="ECO:0000256" key="5">
    <source>
        <dbReference type="PIRNR" id="PIRNR039099"/>
    </source>
</evidence>
<comment type="pathway">
    <text evidence="1 5">Protein modification; protein neddylation.</text>
</comment>
<dbReference type="Ensembl" id="ENSCCRT00010013607.1">
    <property type="protein sequence ID" value="ENSCCRP00010012498.1"/>
    <property type="gene ID" value="ENSCCRG00010005256.1"/>
</dbReference>
<dbReference type="CDD" id="cd01493">
    <property type="entry name" value="APPBP1_RUB"/>
    <property type="match status" value="1"/>
</dbReference>
<dbReference type="InterPro" id="IPR045886">
    <property type="entry name" value="ThiF/MoeB/HesA"/>
</dbReference>
<dbReference type="PANTHER" id="PTHR10953">
    <property type="entry name" value="UBIQUITIN-ACTIVATING ENZYME E1"/>
    <property type="match status" value="1"/>
</dbReference>
<dbReference type="Proteomes" id="UP000694427">
    <property type="component" value="Unplaced"/>
</dbReference>
<dbReference type="Pfam" id="PF00899">
    <property type="entry name" value="ThiF"/>
    <property type="match status" value="1"/>
</dbReference>
<reference evidence="7" key="1">
    <citation type="submission" date="2025-08" db="UniProtKB">
        <authorList>
            <consortium name="Ensembl"/>
        </authorList>
    </citation>
    <scope>IDENTIFICATION</scope>
</reference>
<sequence length="518" mass="58510">KTMTDHKTSKEQKYDRQLRLWGDHGQEALENAHVCLINATATGTEILKNLVLPGIGSFTIVDGHKVSGEDVGNNFFLTSSSIGKNRAQAATELLQELNGDVSGNFVEESPDKLLDNSPEFFHRFSLVIGVQLPESTYLRLGSVLWEAGAPFLICRTYGLIGYMRLIVKEHTVVESHPDNALEDLRLDQPFTELKNHVESCDLDNMEKKDHSHTPWIIVVAKYLEKWYSEHNSQLPKNYKEKEAFRQLIRAGILTNENGTPEDEENFEEAIKNVNTALNPTKVPSGTEGIFNAEQCENITSQSPSFWVIAHGVRDFVRNEGNGNLPVRGTIPDMIADSDKFIKLQNVYRDKAMKDAAVVSKHVEALLQSVGKPPESTSEQEIKLFCKNAAFLRVVRCRSLFSICDSEMVLYLMLRSIDRFYQQHSRYPGVYNYQVEEDINKLKLCVNSLLQEYSLNVNVKDDYIHEFCRYGAAEPHTVAAFLGGSAAQEAIKIITHQFVPFNNTFLYNAMSQTSATFQL</sequence>
<evidence type="ECO:0000313" key="8">
    <source>
        <dbReference type="Proteomes" id="UP000694427"/>
    </source>
</evidence>
<dbReference type="GO" id="GO:0005737">
    <property type="term" value="C:cytoplasm"/>
    <property type="evidence" value="ECO:0007669"/>
    <property type="project" value="TreeGrafter"/>
</dbReference>
<evidence type="ECO:0000256" key="1">
    <source>
        <dbReference type="ARBA" id="ARBA00005032"/>
    </source>
</evidence>
<dbReference type="SUPFAM" id="SSF69572">
    <property type="entry name" value="Activating enzymes of the ubiquitin-like proteins"/>
    <property type="match status" value="1"/>
</dbReference>
<dbReference type="GO" id="GO:0045116">
    <property type="term" value="P:protein neddylation"/>
    <property type="evidence" value="ECO:0007669"/>
    <property type="project" value="UniProtKB-UniRule"/>
</dbReference>
<dbReference type="InterPro" id="IPR030667">
    <property type="entry name" value="APP-BP1"/>
</dbReference>
<proteinExistence type="inferred from homology"/>
<evidence type="ECO:0000313" key="7">
    <source>
        <dbReference type="Ensembl" id="ENSCCRP00010012498.1"/>
    </source>
</evidence>
<protein>
    <recommendedName>
        <fullName evidence="3 5">NEDD8-activating enzyme E1 regulatory subunit</fullName>
    </recommendedName>
</protein>
<dbReference type="Gene3D" id="3.40.50.720">
    <property type="entry name" value="NAD(P)-binding Rossmann-like Domain"/>
    <property type="match status" value="2"/>
</dbReference>
<evidence type="ECO:0000259" key="6">
    <source>
        <dbReference type="Pfam" id="PF00899"/>
    </source>
</evidence>
<evidence type="ECO:0000256" key="4">
    <source>
        <dbReference type="ARBA" id="ARBA00022786"/>
    </source>
</evidence>
<name>A0A8C1GR58_CYPCA</name>
<dbReference type="GO" id="GO:0019781">
    <property type="term" value="F:NEDD8 activating enzyme activity"/>
    <property type="evidence" value="ECO:0007669"/>
    <property type="project" value="UniProtKB-UniRule"/>
</dbReference>
<comment type="similarity">
    <text evidence="2 5">Belongs to the ubiquitin-activating E1 family. ULA1 subfamily.</text>
</comment>
<dbReference type="PANTHER" id="PTHR10953:SF29">
    <property type="entry name" value="NEDD8-ACTIVATING ENZYME E1 REGULATORY SUBUNIT"/>
    <property type="match status" value="1"/>
</dbReference>
<dbReference type="AlphaFoldDB" id="A0A8C1GR58"/>
<gene>
    <name evidence="7" type="primary">LOC109052919</name>
</gene>
<dbReference type="PIRSF" id="PIRSF039099">
    <property type="entry name" value="APP-BP1"/>
    <property type="match status" value="1"/>
</dbReference>
<dbReference type="InterPro" id="IPR000594">
    <property type="entry name" value="ThiF_NAD_FAD-bd"/>
</dbReference>
<comment type="function">
    <text evidence="5">Regulatory subunit of the dimeric UBA3-NAE1 E1 enzyme. E1 activates NEDD8 by first adenylating its C-terminal glycine residue with ATP, thereafter linking this residue to the side chain of the catalytic cysteine, yielding a NEDD8-UBA3 thioester and free AMP. E1 finally transfers NEDD8 to the catalytic cysteine of UBE2M.</text>
</comment>
<dbReference type="UniPathway" id="UPA00885"/>
<keyword evidence="4 5" id="KW-0833">Ubl conjugation pathway</keyword>
<accession>A0A8C1GR58</accession>
<evidence type="ECO:0000256" key="2">
    <source>
        <dbReference type="ARBA" id="ARBA00006868"/>
    </source>
</evidence>
<organism evidence="7 8">
    <name type="scientific">Cyprinus carpio</name>
    <name type="common">Common carp</name>
    <dbReference type="NCBI Taxonomy" id="7962"/>
    <lineage>
        <taxon>Eukaryota</taxon>
        <taxon>Metazoa</taxon>
        <taxon>Chordata</taxon>
        <taxon>Craniata</taxon>
        <taxon>Vertebrata</taxon>
        <taxon>Euteleostomi</taxon>
        <taxon>Actinopterygii</taxon>
        <taxon>Neopterygii</taxon>
        <taxon>Teleostei</taxon>
        <taxon>Ostariophysi</taxon>
        <taxon>Cypriniformes</taxon>
        <taxon>Cyprinidae</taxon>
        <taxon>Cyprininae</taxon>
        <taxon>Cyprinus</taxon>
    </lineage>
</organism>